<dbReference type="Proteomes" id="UP000276178">
    <property type="component" value="Unassembled WGS sequence"/>
</dbReference>
<proteinExistence type="inferred from homology"/>
<comment type="caution">
    <text evidence="7">The sequence shown here is derived from an EMBL/GenBank/DDBJ whole genome shotgun (WGS) entry which is preliminary data.</text>
</comment>
<evidence type="ECO:0000256" key="5">
    <source>
        <dbReference type="HAMAP-Rule" id="MF_00167"/>
    </source>
</evidence>
<comment type="subcellular location">
    <subcellularLocation>
        <location evidence="5">Cytoplasm</location>
    </subcellularLocation>
</comment>
<keyword evidence="5" id="KW-1005">Bacterial flagellum biogenesis</keyword>
<sequence length="79" mass="8908">MLVLSRKKNESVMIGDQIEIKIIAIEGDVVKIGIEAPREIDVYRQEIYLAIKEENRLASQTKIDLSSLTKMFGTKSDAL</sequence>
<keyword evidence="1 5" id="KW-0963">Cytoplasm</keyword>
<dbReference type="EMBL" id="BJOD01000021">
    <property type="protein sequence ID" value="GED26241.1"/>
    <property type="molecule type" value="Genomic_DNA"/>
</dbReference>
<dbReference type="GeneID" id="82809741"/>
<dbReference type="HAMAP" id="MF_00167">
    <property type="entry name" value="CsrA"/>
    <property type="match status" value="1"/>
</dbReference>
<gene>
    <name evidence="5 7" type="primary">csrA</name>
    <name evidence="6" type="ORF">BAG01nite_23430</name>
    <name evidence="7" type="ORF">EB820_04375</name>
</gene>
<evidence type="ECO:0000256" key="3">
    <source>
        <dbReference type="ARBA" id="ARBA00022845"/>
    </source>
</evidence>
<comment type="function">
    <text evidence="5">A translational regulator that binds mRNA to regulate translation initiation and/or mRNA stability. Usually binds in the 5'-UTR at or near the Shine-Dalgarno sequence preventing ribosome-binding, thus repressing translation. Its main target seems to be the major flagellin gene, while its function is anatagonized by FliW.</text>
</comment>
<accession>A0A3M8B7J5</accession>
<dbReference type="GO" id="GO:0048027">
    <property type="term" value="F:mRNA 5'-UTR binding"/>
    <property type="evidence" value="ECO:0007669"/>
    <property type="project" value="UniProtKB-UniRule"/>
</dbReference>
<keyword evidence="2 5" id="KW-0678">Repressor</keyword>
<dbReference type="AlphaFoldDB" id="A0A3M8B7J5"/>
<evidence type="ECO:0000256" key="1">
    <source>
        <dbReference type="ARBA" id="ARBA00022490"/>
    </source>
</evidence>
<reference evidence="7 8" key="1">
    <citation type="submission" date="2018-10" db="EMBL/GenBank/DDBJ databases">
        <title>Phylogenomics of Brevibacillus.</title>
        <authorList>
            <person name="Dunlap C."/>
        </authorList>
    </citation>
    <scope>NUCLEOTIDE SEQUENCE [LARGE SCALE GENOMIC DNA]</scope>
    <source>
        <strain evidence="7 8">NRRL NRS 1219</strain>
    </source>
</reference>
<dbReference type="FunFam" id="2.60.40.4380:FF:000002">
    <property type="entry name" value="Translational regulator CsrA"/>
    <property type="match status" value="1"/>
</dbReference>
<comment type="subunit">
    <text evidence="5">Homodimer; the beta-strands of each monomer intercalate to form a hydrophobic core, while the alpha-helices form wings that extend away from the core.</text>
</comment>
<dbReference type="GO" id="GO:0044781">
    <property type="term" value="P:bacterial-type flagellum organization"/>
    <property type="evidence" value="ECO:0007669"/>
    <property type="project" value="UniProtKB-KW"/>
</dbReference>
<dbReference type="EMBL" id="RHHN01000013">
    <property type="protein sequence ID" value="RNB59282.1"/>
    <property type="molecule type" value="Genomic_DNA"/>
</dbReference>
<dbReference type="GO" id="GO:0006109">
    <property type="term" value="P:regulation of carbohydrate metabolic process"/>
    <property type="evidence" value="ECO:0007669"/>
    <property type="project" value="InterPro"/>
</dbReference>
<keyword evidence="4 5" id="KW-0694">RNA-binding</keyword>
<evidence type="ECO:0000256" key="2">
    <source>
        <dbReference type="ARBA" id="ARBA00022491"/>
    </source>
</evidence>
<organism evidence="7 8">
    <name type="scientific">Brevibacillus agri</name>
    <dbReference type="NCBI Taxonomy" id="51101"/>
    <lineage>
        <taxon>Bacteria</taxon>
        <taxon>Bacillati</taxon>
        <taxon>Bacillota</taxon>
        <taxon>Bacilli</taxon>
        <taxon>Bacillales</taxon>
        <taxon>Paenibacillaceae</taxon>
        <taxon>Brevibacillus</taxon>
    </lineage>
</organism>
<protein>
    <recommendedName>
        <fullName evidence="5">Translational regulator CsrA</fullName>
    </recommendedName>
</protein>
<dbReference type="Gene3D" id="2.60.40.4380">
    <property type="entry name" value="Translational regulator CsrA"/>
    <property type="match status" value="1"/>
</dbReference>
<dbReference type="PANTHER" id="PTHR34984">
    <property type="entry name" value="CARBON STORAGE REGULATOR"/>
    <property type="match status" value="1"/>
</dbReference>
<evidence type="ECO:0000313" key="9">
    <source>
        <dbReference type="Proteomes" id="UP000317180"/>
    </source>
</evidence>
<dbReference type="GO" id="GO:1902208">
    <property type="term" value="P:regulation of bacterial-type flagellum assembly"/>
    <property type="evidence" value="ECO:0007669"/>
    <property type="project" value="UniProtKB-UniRule"/>
</dbReference>
<dbReference type="GO" id="GO:0005829">
    <property type="term" value="C:cytosol"/>
    <property type="evidence" value="ECO:0007669"/>
    <property type="project" value="TreeGrafter"/>
</dbReference>
<dbReference type="Proteomes" id="UP000317180">
    <property type="component" value="Unassembled WGS sequence"/>
</dbReference>
<dbReference type="OrthoDB" id="9809061at2"/>
<comment type="similarity">
    <text evidence="5">Belongs to the CsrA/RsmA family.</text>
</comment>
<dbReference type="SUPFAM" id="SSF117130">
    <property type="entry name" value="CsrA-like"/>
    <property type="match status" value="1"/>
</dbReference>
<dbReference type="InterPro" id="IPR003751">
    <property type="entry name" value="CsrA"/>
</dbReference>
<evidence type="ECO:0000313" key="8">
    <source>
        <dbReference type="Proteomes" id="UP000276178"/>
    </source>
</evidence>
<dbReference type="RefSeq" id="WP_122952575.1">
    <property type="nucleotide sequence ID" value="NZ_BJOD01000021.1"/>
</dbReference>
<keyword evidence="9" id="KW-1185">Reference proteome</keyword>
<evidence type="ECO:0000256" key="4">
    <source>
        <dbReference type="ARBA" id="ARBA00022884"/>
    </source>
</evidence>
<dbReference type="Pfam" id="PF02599">
    <property type="entry name" value="CsrA"/>
    <property type="match status" value="1"/>
</dbReference>
<dbReference type="InterPro" id="IPR036107">
    <property type="entry name" value="CsrA_sf"/>
</dbReference>
<evidence type="ECO:0000313" key="6">
    <source>
        <dbReference type="EMBL" id="GED26241.1"/>
    </source>
</evidence>
<dbReference type="GO" id="GO:0006402">
    <property type="term" value="P:mRNA catabolic process"/>
    <property type="evidence" value="ECO:0007669"/>
    <property type="project" value="InterPro"/>
</dbReference>
<dbReference type="GO" id="GO:0045947">
    <property type="term" value="P:negative regulation of translational initiation"/>
    <property type="evidence" value="ECO:0007669"/>
    <property type="project" value="UniProtKB-UniRule"/>
</dbReference>
<dbReference type="NCBIfam" id="TIGR00202">
    <property type="entry name" value="csrA"/>
    <property type="match status" value="1"/>
</dbReference>
<dbReference type="NCBIfam" id="NF002469">
    <property type="entry name" value="PRK01712.1"/>
    <property type="match status" value="1"/>
</dbReference>
<name>A0A3M8B7J5_9BACL</name>
<dbReference type="PANTHER" id="PTHR34984:SF1">
    <property type="entry name" value="CARBON STORAGE REGULATOR"/>
    <property type="match status" value="1"/>
</dbReference>
<evidence type="ECO:0000313" key="7">
    <source>
        <dbReference type="EMBL" id="RNB59282.1"/>
    </source>
</evidence>
<keyword evidence="3 5" id="KW-0810">Translation regulation</keyword>
<reference evidence="6 9" key="2">
    <citation type="submission" date="2019-06" db="EMBL/GenBank/DDBJ databases">
        <title>Whole genome shotgun sequence of Brevibacillus agri NBRC 15538.</title>
        <authorList>
            <person name="Hosoyama A."/>
            <person name="Uohara A."/>
            <person name="Ohji S."/>
            <person name="Ichikawa N."/>
        </authorList>
    </citation>
    <scope>NUCLEOTIDE SEQUENCE [LARGE SCALE GENOMIC DNA]</scope>
    <source>
        <strain evidence="6 9">NBRC 15538</strain>
    </source>
</reference>